<dbReference type="AlphaFoldDB" id="A0A6N8EUF0"/>
<keyword evidence="1" id="KW-0812">Transmembrane</keyword>
<feature type="transmembrane region" description="Helical" evidence="1">
    <location>
        <begin position="141"/>
        <end position="170"/>
    </location>
</feature>
<keyword evidence="1" id="KW-0472">Membrane</keyword>
<sequence>MTWNCPFRRLPACLSKTESTSRKHIPVRIRSRIISKRSQGAWGLLKLVRCEFTKLKRKKFILLVIVAAFLFPIPLTMLAMNGGFGGLNVYDKLFGMIVSYGQALLLPSILGIVASMLFFMERDHDTLKNLRTIPVSATRMVTAKIIVLFMLGLIFSLASVAASMLGGAFVGNIQGVFAKLCISAADGILLTAGTLPVVIVIVYFNRSYIFSIILAFFYTILNFSMAFVGLQYDTPMMKLLTSVLPTPIIYRWLLGLFTSPADSFYAIIAPKILPLPQVVIIIAIIALISYMAIVRIYNKRED</sequence>
<feature type="transmembrane region" description="Helical" evidence="1">
    <location>
        <begin position="208"/>
        <end position="228"/>
    </location>
</feature>
<dbReference type="EMBL" id="WNZZ01000004">
    <property type="protein sequence ID" value="MUG22370.1"/>
    <property type="molecule type" value="Genomic_DNA"/>
</dbReference>
<feature type="transmembrane region" description="Helical" evidence="1">
    <location>
        <begin position="176"/>
        <end position="201"/>
    </location>
</feature>
<proteinExistence type="predicted"/>
<protein>
    <submittedName>
        <fullName evidence="2">ABC transporter permease</fullName>
    </submittedName>
</protein>
<keyword evidence="1" id="KW-1133">Transmembrane helix</keyword>
<reference evidence="2 3" key="1">
    <citation type="submission" date="2019-11" db="EMBL/GenBank/DDBJ databases">
        <title>Draft genome sequences of five Paenibacillus species of dairy origin.</title>
        <authorList>
            <person name="Olajide A.M."/>
            <person name="Chen S."/>
            <person name="Lapointe G."/>
        </authorList>
    </citation>
    <scope>NUCLEOTIDE SEQUENCE [LARGE SCALE GENOMIC DNA]</scope>
    <source>
        <strain evidence="2 3">3CT49</strain>
    </source>
</reference>
<feature type="transmembrane region" description="Helical" evidence="1">
    <location>
        <begin position="275"/>
        <end position="297"/>
    </location>
</feature>
<evidence type="ECO:0000313" key="2">
    <source>
        <dbReference type="EMBL" id="MUG22370.1"/>
    </source>
</evidence>
<dbReference type="Proteomes" id="UP000442469">
    <property type="component" value="Unassembled WGS sequence"/>
</dbReference>
<feature type="transmembrane region" description="Helical" evidence="1">
    <location>
        <begin position="60"/>
        <end position="80"/>
    </location>
</feature>
<dbReference type="PANTHER" id="PTHR37305:SF1">
    <property type="entry name" value="MEMBRANE PROTEIN"/>
    <property type="match status" value="1"/>
</dbReference>
<feature type="transmembrane region" description="Helical" evidence="1">
    <location>
        <begin position="100"/>
        <end position="120"/>
    </location>
</feature>
<dbReference type="PANTHER" id="PTHR37305">
    <property type="entry name" value="INTEGRAL MEMBRANE PROTEIN-RELATED"/>
    <property type="match status" value="1"/>
</dbReference>
<dbReference type="Pfam" id="PF12730">
    <property type="entry name" value="ABC2_membrane_4"/>
    <property type="match status" value="1"/>
</dbReference>
<evidence type="ECO:0000313" key="3">
    <source>
        <dbReference type="Proteomes" id="UP000442469"/>
    </source>
</evidence>
<organism evidence="2 3">
    <name type="scientific">Paenibacillus macerans</name>
    <name type="common">Bacillus macerans</name>
    <dbReference type="NCBI Taxonomy" id="44252"/>
    <lineage>
        <taxon>Bacteria</taxon>
        <taxon>Bacillati</taxon>
        <taxon>Bacillota</taxon>
        <taxon>Bacilli</taxon>
        <taxon>Bacillales</taxon>
        <taxon>Paenibacillaceae</taxon>
        <taxon>Paenibacillus</taxon>
    </lineage>
</organism>
<name>A0A6N8EUF0_PAEMA</name>
<evidence type="ECO:0000256" key="1">
    <source>
        <dbReference type="SAM" id="Phobius"/>
    </source>
</evidence>
<comment type="caution">
    <text evidence="2">The sequence shown here is derived from an EMBL/GenBank/DDBJ whole genome shotgun (WGS) entry which is preliminary data.</text>
</comment>
<accession>A0A6N8EUF0</accession>
<gene>
    <name evidence="2" type="ORF">GNQ08_08080</name>
</gene>